<dbReference type="HOGENOM" id="CLU_023341_0_0_2"/>
<evidence type="ECO:0000313" key="5">
    <source>
        <dbReference type="EMBL" id="AFS83565.1"/>
    </source>
</evidence>
<dbReference type="GO" id="GO:0003700">
    <property type="term" value="F:DNA-binding transcription factor activity"/>
    <property type="evidence" value="ECO:0007669"/>
    <property type="project" value="InterPro"/>
</dbReference>
<protein>
    <submittedName>
        <fullName evidence="5">Regulatory protein ArsR</fullName>
    </submittedName>
</protein>
<dbReference type="Pfam" id="PF13597">
    <property type="entry name" value="NRDD"/>
    <property type="match status" value="1"/>
</dbReference>
<dbReference type="GO" id="GO:0031250">
    <property type="term" value="C:anaerobic ribonucleoside-triphosphate reductase complex"/>
    <property type="evidence" value="ECO:0007669"/>
    <property type="project" value="TreeGrafter"/>
</dbReference>
<dbReference type="OrthoDB" id="139164at2157"/>
<dbReference type="GO" id="GO:0008998">
    <property type="term" value="F:ribonucleoside-triphosphate reductase (thioredoxin) activity"/>
    <property type="evidence" value="ECO:0007669"/>
    <property type="project" value="InterPro"/>
</dbReference>
<dbReference type="GO" id="GO:0004748">
    <property type="term" value="F:ribonucleoside-diphosphate reductase activity, thioredoxin disulfide as acceptor"/>
    <property type="evidence" value="ECO:0007669"/>
    <property type="project" value="TreeGrafter"/>
</dbReference>
<keyword evidence="1 3" id="KW-0547">Nucleotide-binding</keyword>
<proteinExistence type="predicted"/>
<dbReference type="SUPFAM" id="SSF51998">
    <property type="entry name" value="PFL-like glycyl radical enzymes"/>
    <property type="match status" value="1"/>
</dbReference>
<dbReference type="SUPFAM" id="SSF46785">
    <property type="entry name" value="Winged helix' DNA-binding domain"/>
    <property type="match status" value="1"/>
</dbReference>
<dbReference type="GO" id="GO:0006260">
    <property type="term" value="P:DNA replication"/>
    <property type="evidence" value="ECO:0007669"/>
    <property type="project" value="InterPro"/>
</dbReference>
<dbReference type="Pfam" id="PF24038">
    <property type="entry name" value="DUF7347"/>
    <property type="match status" value="1"/>
</dbReference>
<organism evidence="5 6">
    <name type="scientific">Candidatus Nitrosopumilus sediminis</name>
    <dbReference type="NCBI Taxonomy" id="1229909"/>
    <lineage>
        <taxon>Archaea</taxon>
        <taxon>Nitrososphaerota</taxon>
        <taxon>Nitrososphaeria</taxon>
        <taxon>Nitrosopumilales</taxon>
        <taxon>Nitrosopumilaceae</taxon>
        <taxon>Nitrosopumilus</taxon>
    </lineage>
</organism>
<dbReference type="PANTHER" id="PTHR21075:SF0">
    <property type="entry name" value="ANAEROBIC RIBONUCLEOSIDE-TRIPHOSPHATE REDUCTASE"/>
    <property type="match status" value="1"/>
</dbReference>
<dbReference type="InterPro" id="IPR012833">
    <property type="entry name" value="NrdD"/>
</dbReference>
<dbReference type="KEGG" id="nir:NSED_08875"/>
<dbReference type="PANTHER" id="PTHR21075">
    <property type="entry name" value="ANAEROBIC RIBONUCLEOSIDE-TRIPHOSPHATE REDUCTASE"/>
    <property type="match status" value="1"/>
</dbReference>
<dbReference type="SMART" id="SM00418">
    <property type="entry name" value="HTH_ARSR"/>
    <property type="match status" value="1"/>
</dbReference>
<dbReference type="Proteomes" id="UP000006100">
    <property type="component" value="Chromosome"/>
</dbReference>
<dbReference type="PATRIC" id="fig|1229909.8.peg.1942"/>
<keyword evidence="6" id="KW-1185">Reference proteome</keyword>
<dbReference type="eggNOG" id="arCOG04889">
    <property type="taxonomic scope" value="Archaea"/>
</dbReference>
<dbReference type="InterPro" id="IPR005144">
    <property type="entry name" value="ATP-cone_dom"/>
</dbReference>
<dbReference type="eggNOG" id="arCOG01680">
    <property type="taxonomic scope" value="Archaea"/>
</dbReference>
<gene>
    <name evidence="5" type="ORF">NSED_08875</name>
</gene>
<sequence length="728" mass="80323">MKLSKEELELDIDPDLDTDLDADIDDADLDVDLDSDDDSDPKRGGILQSTSKRVRMIFSVMASPNRIDILRILNSKGPLTYSELKSLAGFKSKKESGKFAYHLRKLLRQSLVALNKSERRYTITNLGKLVLSLARQIEERSIIESGKMYVRTSSESIEEFNSHKIIQSLVREGSLPLELAQKITEEVENRIYKYQTTYLTGALIREMVNSVLLEHGHEEYRNKLARLGLPVYDVQEMISNLDNVDNGAEGLLFNAGQRVFAEHLLTNILPKDVADSHLSGDLHISNPGIWSMIPDTIFVNVKELIEDGIDLGGKYLDVSRIPASKQLDEITSSLSVVIALLSKEASQEVVLDGLVPLFTKHSKSLPELEQKLTFAFATASTTSKYNKTSTNVSIRLQLGTDTKIINSIINAYKNYAKITPIPKIGLVIDADKGKVTDVSQAVAEIISIGGKVMFAKGQTSSYGITNGSTKASGPLSITLQSVSINLPRLAFESNKDETYFRARLALLMKPALASMALRKKEISDLTRRGLNPILAKNTQYMQRSSVSLVVNLVGLKEAVFNILGFQDNKEGRDILHKVIETAVDVGAKKGKELGDTVAISMTETEGSARFATLDGEKYGKNSSLNSMESDFYSQGVVIKASEVSDYTNKSEPISECNKLSKLLNGGLLVTLDIDKNAKIEAIKKSIEKTSELTPSFKLVRHTAICGECGFKDEQFDDKCPKCKSPYVV</sequence>
<name>K0BEU7_9ARCH</name>
<reference evidence="5 6" key="1">
    <citation type="journal article" date="2012" name="J. Bacteriol.">
        <title>Draft Genome Sequence of an Ammonia-Oxidizing Archaeon, "Candidatus Nitrosopumilus sediminis" AR2, from Svalbard in the Arctic Circle.</title>
        <authorList>
            <person name="Park S.J."/>
            <person name="Kim J.G."/>
            <person name="Jung M.Y."/>
            <person name="Kim S.J."/>
            <person name="Cha I.T."/>
            <person name="Ghai R."/>
            <person name="Martin-Cuadrado A.B."/>
            <person name="Rodriguez-Valera F."/>
            <person name="Rhee S.K."/>
        </authorList>
    </citation>
    <scope>NUCLEOTIDE SEQUENCE [LARGE SCALE GENOMIC DNA]</scope>
    <source>
        <strain evidence="5 6">AR2</strain>
    </source>
</reference>
<evidence type="ECO:0000259" key="4">
    <source>
        <dbReference type="PROSITE" id="PS51161"/>
    </source>
</evidence>
<evidence type="ECO:0000313" key="6">
    <source>
        <dbReference type="Proteomes" id="UP000006100"/>
    </source>
</evidence>
<dbReference type="InterPro" id="IPR036390">
    <property type="entry name" value="WH_DNA-bd_sf"/>
</dbReference>
<dbReference type="RefSeq" id="WP_014965932.1">
    <property type="nucleotide sequence ID" value="NC_018656.1"/>
</dbReference>
<dbReference type="InterPro" id="IPR011991">
    <property type="entry name" value="ArsR-like_HTH"/>
</dbReference>
<accession>K0BEU7</accession>
<dbReference type="GO" id="GO:0005524">
    <property type="term" value="F:ATP binding"/>
    <property type="evidence" value="ECO:0007669"/>
    <property type="project" value="UniProtKB-UniRule"/>
</dbReference>
<dbReference type="CDD" id="cd00090">
    <property type="entry name" value="HTH_ARSR"/>
    <property type="match status" value="1"/>
</dbReference>
<dbReference type="GeneID" id="13698537"/>
<feature type="domain" description="ATP-cone" evidence="4">
    <location>
        <begin position="148"/>
        <end position="240"/>
    </location>
</feature>
<evidence type="ECO:0000256" key="3">
    <source>
        <dbReference type="PROSITE-ProRule" id="PRU00492"/>
    </source>
</evidence>
<dbReference type="PROSITE" id="PS51161">
    <property type="entry name" value="ATP_CONE"/>
    <property type="match status" value="1"/>
</dbReference>
<dbReference type="InterPro" id="IPR036388">
    <property type="entry name" value="WH-like_DNA-bd_sf"/>
</dbReference>
<dbReference type="EMBL" id="CP003843">
    <property type="protein sequence ID" value="AFS83565.1"/>
    <property type="molecule type" value="Genomic_DNA"/>
</dbReference>
<dbReference type="GO" id="GO:0009265">
    <property type="term" value="P:2'-deoxyribonucleotide biosynthetic process"/>
    <property type="evidence" value="ECO:0007669"/>
    <property type="project" value="TreeGrafter"/>
</dbReference>
<dbReference type="InterPro" id="IPR001845">
    <property type="entry name" value="HTH_ArsR_DNA-bd_dom"/>
</dbReference>
<dbReference type="Gene3D" id="3.20.70.20">
    <property type="match status" value="1"/>
</dbReference>
<dbReference type="STRING" id="1229909.NSED_08875"/>
<dbReference type="Pfam" id="PF03477">
    <property type="entry name" value="ATP-cone"/>
    <property type="match status" value="1"/>
</dbReference>
<evidence type="ECO:0000256" key="1">
    <source>
        <dbReference type="ARBA" id="ARBA00022741"/>
    </source>
</evidence>
<keyword evidence="2 3" id="KW-0067">ATP-binding</keyword>
<dbReference type="InterPro" id="IPR055771">
    <property type="entry name" value="DUF7347"/>
</dbReference>
<dbReference type="AlphaFoldDB" id="K0BEU7"/>
<evidence type="ECO:0000256" key="2">
    <source>
        <dbReference type="ARBA" id="ARBA00022840"/>
    </source>
</evidence>
<dbReference type="Gene3D" id="1.10.10.10">
    <property type="entry name" value="Winged helix-like DNA-binding domain superfamily/Winged helix DNA-binding domain"/>
    <property type="match status" value="1"/>
</dbReference>